<dbReference type="OrthoDB" id="37886at2759"/>
<keyword evidence="1" id="KW-0677">Repeat</keyword>
<dbReference type="InterPro" id="IPR037104">
    <property type="entry name" value="Annexin_sf"/>
</dbReference>
<evidence type="ECO:0000313" key="6">
    <source>
        <dbReference type="Proteomes" id="UP000585474"/>
    </source>
</evidence>
<evidence type="ECO:0000313" key="5">
    <source>
        <dbReference type="EMBL" id="GFY92302.1"/>
    </source>
</evidence>
<sequence>MKRLRNPRLRRFLPPLKNAAKKHPLEDEDVVRILSIRSKLHLKSVFKYYKEVSGEDMEEDVKACPSLKHTVECLSTPHTYFSKVLEKAINLEADDKVKEGLTRIIVTRADVDMKAITKVYNKKNAATLTDTIGRMANGNFKDFLLTLLARGG</sequence>
<dbReference type="Pfam" id="PF00191">
    <property type="entry name" value="Annexin"/>
    <property type="match status" value="2"/>
</dbReference>
<protein>
    <submittedName>
        <fullName evidence="5">Uncharacterized protein</fullName>
    </submittedName>
</protein>
<keyword evidence="3" id="KW-0041">Annexin</keyword>
<dbReference type="Gene3D" id="1.10.220.10">
    <property type="entry name" value="Annexin"/>
    <property type="match status" value="2"/>
</dbReference>
<dbReference type="GO" id="GO:0005886">
    <property type="term" value="C:plasma membrane"/>
    <property type="evidence" value="ECO:0007669"/>
    <property type="project" value="TreeGrafter"/>
</dbReference>
<gene>
    <name evidence="5" type="ORF">Acr_08g0006980</name>
</gene>
<dbReference type="SMART" id="SM00335">
    <property type="entry name" value="ANX"/>
    <property type="match status" value="1"/>
</dbReference>
<reference evidence="5 6" key="1">
    <citation type="submission" date="2019-07" db="EMBL/GenBank/DDBJ databases">
        <title>De Novo Assembly of kiwifruit Actinidia rufa.</title>
        <authorList>
            <person name="Sugita-Konishi S."/>
            <person name="Sato K."/>
            <person name="Mori E."/>
            <person name="Abe Y."/>
            <person name="Kisaki G."/>
            <person name="Hamano K."/>
            <person name="Suezawa K."/>
            <person name="Otani M."/>
            <person name="Fukuda T."/>
            <person name="Manabe T."/>
            <person name="Gomi K."/>
            <person name="Tabuchi M."/>
            <person name="Akimitsu K."/>
            <person name="Kataoka I."/>
        </authorList>
    </citation>
    <scope>NUCLEOTIDE SEQUENCE [LARGE SCALE GENOMIC DNA]</scope>
    <source>
        <strain evidence="6">cv. Fuchu</strain>
    </source>
</reference>
<dbReference type="PANTHER" id="PTHR10502:SF196">
    <property type="entry name" value="ANNEXIN D4"/>
    <property type="match status" value="1"/>
</dbReference>
<dbReference type="Proteomes" id="UP000585474">
    <property type="component" value="Unassembled WGS sequence"/>
</dbReference>
<dbReference type="GO" id="GO:0005509">
    <property type="term" value="F:calcium ion binding"/>
    <property type="evidence" value="ECO:0007669"/>
    <property type="project" value="InterPro"/>
</dbReference>
<dbReference type="GO" id="GO:0001786">
    <property type="term" value="F:phosphatidylserine binding"/>
    <property type="evidence" value="ECO:0007669"/>
    <property type="project" value="TreeGrafter"/>
</dbReference>
<dbReference type="GO" id="GO:0009409">
    <property type="term" value="P:response to cold"/>
    <property type="evidence" value="ECO:0007669"/>
    <property type="project" value="TreeGrafter"/>
</dbReference>
<keyword evidence="2" id="KW-0106">Calcium</keyword>
<evidence type="ECO:0000256" key="4">
    <source>
        <dbReference type="ARBA" id="ARBA00023302"/>
    </source>
</evidence>
<keyword evidence="6" id="KW-1185">Reference proteome</keyword>
<organism evidence="5 6">
    <name type="scientific">Actinidia rufa</name>
    <dbReference type="NCBI Taxonomy" id="165716"/>
    <lineage>
        <taxon>Eukaryota</taxon>
        <taxon>Viridiplantae</taxon>
        <taxon>Streptophyta</taxon>
        <taxon>Embryophyta</taxon>
        <taxon>Tracheophyta</taxon>
        <taxon>Spermatophyta</taxon>
        <taxon>Magnoliopsida</taxon>
        <taxon>eudicotyledons</taxon>
        <taxon>Gunneridae</taxon>
        <taxon>Pentapetalae</taxon>
        <taxon>asterids</taxon>
        <taxon>Ericales</taxon>
        <taxon>Actinidiaceae</taxon>
        <taxon>Actinidia</taxon>
    </lineage>
</organism>
<dbReference type="FunFam" id="1.10.220.10:FF:000014">
    <property type="entry name" value="annexin D4"/>
    <property type="match status" value="1"/>
</dbReference>
<dbReference type="SUPFAM" id="SSF47874">
    <property type="entry name" value="Annexin"/>
    <property type="match status" value="1"/>
</dbReference>
<dbReference type="PANTHER" id="PTHR10502">
    <property type="entry name" value="ANNEXIN"/>
    <property type="match status" value="1"/>
</dbReference>
<dbReference type="GO" id="GO:0009408">
    <property type="term" value="P:response to heat"/>
    <property type="evidence" value="ECO:0007669"/>
    <property type="project" value="TreeGrafter"/>
</dbReference>
<dbReference type="EMBL" id="BJWL01000008">
    <property type="protein sequence ID" value="GFY92302.1"/>
    <property type="molecule type" value="Genomic_DNA"/>
</dbReference>
<evidence type="ECO:0000256" key="2">
    <source>
        <dbReference type="ARBA" id="ARBA00022837"/>
    </source>
</evidence>
<dbReference type="AlphaFoldDB" id="A0A7J0F0U2"/>
<keyword evidence="4" id="KW-0111">Calcium/phospholipid-binding</keyword>
<dbReference type="GO" id="GO:0005737">
    <property type="term" value="C:cytoplasm"/>
    <property type="evidence" value="ECO:0007669"/>
    <property type="project" value="TreeGrafter"/>
</dbReference>
<dbReference type="GO" id="GO:0009651">
    <property type="term" value="P:response to salt stress"/>
    <property type="evidence" value="ECO:0007669"/>
    <property type="project" value="TreeGrafter"/>
</dbReference>
<dbReference type="GO" id="GO:0005544">
    <property type="term" value="F:calcium-dependent phospholipid binding"/>
    <property type="evidence" value="ECO:0007669"/>
    <property type="project" value="UniProtKB-KW"/>
</dbReference>
<proteinExistence type="predicted"/>
<evidence type="ECO:0000256" key="1">
    <source>
        <dbReference type="ARBA" id="ARBA00022737"/>
    </source>
</evidence>
<accession>A0A7J0F0U2</accession>
<comment type="caution">
    <text evidence="5">The sequence shown here is derived from an EMBL/GenBank/DDBJ whole genome shotgun (WGS) entry which is preliminary data.</text>
</comment>
<dbReference type="GO" id="GO:0009414">
    <property type="term" value="P:response to water deprivation"/>
    <property type="evidence" value="ECO:0007669"/>
    <property type="project" value="TreeGrafter"/>
</dbReference>
<evidence type="ECO:0000256" key="3">
    <source>
        <dbReference type="ARBA" id="ARBA00023216"/>
    </source>
</evidence>
<dbReference type="InterPro" id="IPR018502">
    <property type="entry name" value="Annexin_repeat"/>
</dbReference>
<name>A0A7J0F0U2_9ERIC</name>